<proteinExistence type="predicted"/>
<comment type="caution">
    <text evidence="2">The sequence shown here is derived from an EMBL/GenBank/DDBJ whole genome shotgun (WGS) entry which is preliminary data.</text>
</comment>
<feature type="domain" description="Mga helix-turn-helix" evidence="1">
    <location>
        <begin position="80"/>
        <end position="165"/>
    </location>
</feature>
<organism evidence="2 3">
    <name type="scientific">Kurthia sibirica</name>
    <dbReference type="NCBI Taxonomy" id="202750"/>
    <lineage>
        <taxon>Bacteria</taxon>
        <taxon>Bacillati</taxon>
        <taxon>Bacillota</taxon>
        <taxon>Bacilli</taxon>
        <taxon>Bacillales</taxon>
        <taxon>Caryophanaceae</taxon>
        <taxon>Kurthia</taxon>
    </lineage>
</organism>
<dbReference type="Gene3D" id="1.10.10.10">
    <property type="entry name" value="Winged helix-like DNA-binding domain superfamily/Winged helix DNA-binding domain"/>
    <property type="match status" value="1"/>
</dbReference>
<dbReference type="InterPro" id="IPR007737">
    <property type="entry name" value="Mga_HTH"/>
</dbReference>
<evidence type="ECO:0000313" key="2">
    <source>
        <dbReference type="EMBL" id="PWI25351.1"/>
    </source>
</evidence>
<sequence>MYKLLEKDERICLEILYYFSKHKKQNTIALKEISSDLGYDSRRLINHLEKLVEDIEEYDWHKEIGLVIQNDLLHIEIRDTFAVDFFESEYLLNSVLFKLCMDLYLNTFTNLSEFAQRNFISTSTIYRRVKKLKQILADFDIELHLLAPQYFIGKEYQIRYFFYSLISTAYYYNSEQTNDYISMKRTEIFDRFLQYCPQFPYASEVKLRILLDITVDRIQRGFIVEKESIAFSLTSTLYPYEPLYQFFKPICYENERAIINEATFFHFILNVVNIYSINELTVEQLSEALPTNEKSEKVDAVIMQFTEFFNCPLSNLEHNYIERNLYYIMKRSAIIRGSEHIESLQFNLTTVAEAHPYVSELLYQFFEYLEKELAIVLREDLKLQMFLVFREVIWKIRSPIKICMLSKISSSQQYYLREKLITELKLPIELVSKIDDSTEIVIADYSIQAFYDETIDFYFIPSFPDAEEWLNLIQSIQDNYHALIKLRIDE</sequence>
<evidence type="ECO:0000313" key="3">
    <source>
        <dbReference type="Proteomes" id="UP000245938"/>
    </source>
</evidence>
<dbReference type="OrthoDB" id="2260273at2"/>
<dbReference type="Pfam" id="PF05043">
    <property type="entry name" value="Mga"/>
    <property type="match status" value="1"/>
</dbReference>
<evidence type="ECO:0000259" key="1">
    <source>
        <dbReference type="Pfam" id="PF05043"/>
    </source>
</evidence>
<dbReference type="RefSeq" id="WP_109305980.1">
    <property type="nucleotide sequence ID" value="NZ_BJUF01000069.1"/>
</dbReference>
<keyword evidence="3" id="KW-1185">Reference proteome</keyword>
<accession>A0A2U3ALD8</accession>
<reference evidence="2 3" key="1">
    <citation type="submission" date="2018-05" db="EMBL/GenBank/DDBJ databases">
        <title>Kurthia sibirica genome sequence.</title>
        <authorList>
            <person name="Maclea K.S."/>
            <person name="Goen A.E."/>
        </authorList>
    </citation>
    <scope>NUCLEOTIDE SEQUENCE [LARGE SCALE GENOMIC DNA]</scope>
    <source>
        <strain evidence="2 3">ATCC 49154</strain>
    </source>
</reference>
<name>A0A2U3ALD8_9BACL</name>
<dbReference type="AlphaFoldDB" id="A0A2U3ALD8"/>
<dbReference type="EMBL" id="QFVR01000009">
    <property type="protein sequence ID" value="PWI25351.1"/>
    <property type="molecule type" value="Genomic_DNA"/>
</dbReference>
<dbReference type="InterPro" id="IPR036388">
    <property type="entry name" value="WH-like_DNA-bd_sf"/>
</dbReference>
<protein>
    <recommendedName>
        <fullName evidence="1">Mga helix-turn-helix domain-containing protein</fullName>
    </recommendedName>
</protein>
<dbReference type="Proteomes" id="UP000245938">
    <property type="component" value="Unassembled WGS sequence"/>
</dbReference>
<gene>
    <name evidence="2" type="ORF">DEX24_08405</name>
</gene>